<evidence type="ECO:0000259" key="7">
    <source>
        <dbReference type="PROSITE" id="PS51900"/>
    </source>
</evidence>
<keyword evidence="4" id="KW-0233">DNA recombination</keyword>
<evidence type="ECO:0000256" key="5">
    <source>
        <dbReference type="PROSITE-ProRule" id="PRU01248"/>
    </source>
</evidence>
<keyword evidence="3 5" id="KW-0238">DNA-binding</keyword>
<dbReference type="PROSITE" id="PS51898">
    <property type="entry name" value="TYR_RECOMBINASE"/>
    <property type="match status" value="1"/>
</dbReference>
<accession>A0A506TZH8</accession>
<dbReference type="RefSeq" id="WP_141167685.1">
    <property type="nucleotide sequence ID" value="NZ_VHLH01000027.1"/>
</dbReference>
<comment type="similarity">
    <text evidence="1">Belongs to the 'phage' integrase family.</text>
</comment>
<dbReference type="Pfam" id="PF00589">
    <property type="entry name" value="Phage_integrase"/>
    <property type="match status" value="1"/>
</dbReference>
<dbReference type="AlphaFoldDB" id="A0A506TZH8"/>
<name>A0A506TZH8_9HYPH</name>
<dbReference type="GO" id="GO:0003677">
    <property type="term" value="F:DNA binding"/>
    <property type="evidence" value="ECO:0007669"/>
    <property type="project" value="UniProtKB-UniRule"/>
</dbReference>
<reference evidence="8 9" key="1">
    <citation type="submission" date="2019-06" db="EMBL/GenBank/DDBJ databases">
        <authorList>
            <person name="Li M."/>
        </authorList>
    </citation>
    <scope>NUCLEOTIDE SEQUENCE [LARGE SCALE GENOMIC DNA]</scope>
    <source>
        <strain evidence="8 9">BGMRC6574</strain>
    </source>
</reference>
<evidence type="ECO:0000256" key="1">
    <source>
        <dbReference type="ARBA" id="ARBA00008857"/>
    </source>
</evidence>
<organism evidence="8 9">
    <name type="scientific">Pararhizobium mangrovi</name>
    <dbReference type="NCBI Taxonomy" id="2590452"/>
    <lineage>
        <taxon>Bacteria</taxon>
        <taxon>Pseudomonadati</taxon>
        <taxon>Pseudomonadota</taxon>
        <taxon>Alphaproteobacteria</taxon>
        <taxon>Hyphomicrobiales</taxon>
        <taxon>Rhizobiaceae</taxon>
        <taxon>Rhizobium/Agrobacterium group</taxon>
        <taxon>Pararhizobium</taxon>
    </lineage>
</organism>
<dbReference type="InterPro" id="IPR002104">
    <property type="entry name" value="Integrase_catalytic"/>
</dbReference>
<keyword evidence="2" id="KW-0229">DNA integration</keyword>
<evidence type="ECO:0000256" key="4">
    <source>
        <dbReference type="ARBA" id="ARBA00023172"/>
    </source>
</evidence>
<feature type="domain" description="Tyr recombinase" evidence="6">
    <location>
        <begin position="218"/>
        <end position="414"/>
    </location>
</feature>
<evidence type="ECO:0000259" key="6">
    <source>
        <dbReference type="PROSITE" id="PS51898"/>
    </source>
</evidence>
<evidence type="ECO:0000256" key="3">
    <source>
        <dbReference type="ARBA" id="ARBA00023125"/>
    </source>
</evidence>
<evidence type="ECO:0000256" key="2">
    <source>
        <dbReference type="ARBA" id="ARBA00022908"/>
    </source>
</evidence>
<dbReference type="InterPro" id="IPR050808">
    <property type="entry name" value="Phage_Integrase"/>
</dbReference>
<dbReference type="InterPro" id="IPR038488">
    <property type="entry name" value="Integrase_DNA-bd_sf"/>
</dbReference>
<dbReference type="Gene3D" id="1.10.443.10">
    <property type="entry name" value="Intergrase catalytic core"/>
    <property type="match status" value="1"/>
</dbReference>
<dbReference type="SUPFAM" id="SSF56349">
    <property type="entry name" value="DNA breaking-rejoining enzymes"/>
    <property type="match status" value="1"/>
</dbReference>
<dbReference type="Pfam" id="PF14659">
    <property type="entry name" value="Phage_int_SAM_3"/>
    <property type="match status" value="1"/>
</dbReference>
<dbReference type="CDD" id="cd00796">
    <property type="entry name" value="INT_Rci_Hp1_C"/>
    <property type="match status" value="1"/>
</dbReference>
<feature type="domain" description="Core-binding (CB)" evidence="7">
    <location>
        <begin position="100"/>
        <end position="198"/>
    </location>
</feature>
<dbReference type="Proteomes" id="UP000320314">
    <property type="component" value="Unassembled WGS sequence"/>
</dbReference>
<dbReference type="GO" id="GO:0015074">
    <property type="term" value="P:DNA integration"/>
    <property type="evidence" value="ECO:0007669"/>
    <property type="project" value="UniProtKB-KW"/>
</dbReference>
<dbReference type="InterPro" id="IPR011010">
    <property type="entry name" value="DNA_brk_join_enz"/>
</dbReference>
<dbReference type="PANTHER" id="PTHR30629:SF2">
    <property type="entry name" value="PROPHAGE INTEGRASE INTS-RELATED"/>
    <property type="match status" value="1"/>
</dbReference>
<dbReference type="InterPro" id="IPR044068">
    <property type="entry name" value="CB"/>
</dbReference>
<keyword evidence="9" id="KW-1185">Reference proteome</keyword>
<comment type="caution">
    <text evidence="8">The sequence shown here is derived from an EMBL/GenBank/DDBJ whole genome shotgun (WGS) entry which is preliminary data.</text>
</comment>
<dbReference type="PROSITE" id="PS51900">
    <property type="entry name" value="CB"/>
    <property type="match status" value="1"/>
</dbReference>
<dbReference type="PANTHER" id="PTHR30629">
    <property type="entry name" value="PROPHAGE INTEGRASE"/>
    <property type="match status" value="1"/>
</dbReference>
<dbReference type="OrthoDB" id="7615137at2"/>
<protein>
    <submittedName>
        <fullName evidence="8">DUF4102 domain-containing protein</fullName>
    </submittedName>
</protein>
<evidence type="ECO:0000313" key="9">
    <source>
        <dbReference type="Proteomes" id="UP000320314"/>
    </source>
</evidence>
<dbReference type="Pfam" id="PF13356">
    <property type="entry name" value="Arm-DNA-bind_3"/>
    <property type="match status" value="1"/>
</dbReference>
<dbReference type="InterPro" id="IPR013762">
    <property type="entry name" value="Integrase-like_cat_sf"/>
</dbReference>
<sequence>MSETRLTKTVVDRLVPREKEYFAWCGKLAGFGVRVWPNGKKVFIVQYRTGGRGTPTRRKALGTYGVVTTDQARKSAEDYLASAHLGNDLVGAERKARSEMTVSQLCDEYLEHGVGLKKASTIKTDVGRIDGHIRPLLGKKKIGAVTRQDIERFLNDIAKGKTARDKPTGKKGRSIIKGGKGTATRTVRLLGGIFTYAVNQGYLETNPRTGVKLFKDGAKERFLSEDELARLSTALEEAETIGLPWTFRETAEAKHRPTSEKQREILSPHVTGAIRLLLLTGCRLREILHLRWNEVDFERGLLLLPDSKTGRKTVFLSDAALDVLQNLPRVGRYVIAGSNPDQPRADLKRPWQRIANHAELENVRLHDLRHTFASIGAAQGMSLQMIGALLGHKSPETTSRYAHLTEDPLRRGLNQIGQAINVSKTRDQDRP</sequence>
<dbReference type="Gene3D" id="3.30.160.390">
    <property type="entry name" value="Integrase, DNA-binding domain"/>
    <property type="match status" value="1"/>
</dbReference>
<dbReference type="EMBL" id="VHLH01000027">
    <property type="protein sequence ID" value="TPW26706.1"/>
    <property type="molecule type" value="Genomic_DNA"/>
</dbReference>
<dbReference type="Gene3D" id="1.10.150.130">
    <property type="match status" value="1"/>
</dbReference>
<gene>
    <name evidence="8" type="ORF">FJU11_13980</name>
</gene>
<dbReference type="InterPro" id="IPR010998">
    <property type="entry name" value="Integrase_recombinase_N"/>
</dbReference>
<evidence type="ECO:0000313" key="8">
    <source>
        <dbReference type="EMBL" id="TPW26706.1"/>
    </source>
</evidence>
<dbReference type="GO" id="GO:0006310">
    <property type="term" value="P:DNA recombination"/>
    <property type="evidence" value="ECO:0007669"/>
    <property type="project" value="UniProtKB-KW"/>
</dbReference>
<dbReference type="InterPro" id="IPR025166">
    <property type="entry name" value="Integrase_DNA_bind_dom"/>
</dbReference>
<proteinExistence type="inferred from homology"/>
<dbReference type="InterPro" id="IPR004107">
    <property type="entry name" value="Integrase_SAM-like_N"/>
</dbReference>